<reference evidence="8" key="1">
    <citation type="journal article" date="2013" name="New Phytol.">
        <title>Comparative genomic and transcriptomic analyses reveal the hemibiotrophic stage shift of Colletotrichum fungi.</title>
        <authorList>
            <person name="Gan P."/>
            <person name="Ikeda K."/>
            <person name="Irieda H."/>
            <person name="Narusaka M."/>
            <person name="O'Connell R.J."/>
            <person name="Narusaka Y."/>
            <person name="Takano Y."/>
            <person name="Kubo Y."/>
            <person name="Shirasu K."/>
        </authorList>
    </citation>
    <scope>NUCLEOTIDE SEQUENCE [LARGE SCALE GENOMIC DNA]</scope>
    <source>
        <strain evidence="8">104-T / ATCC 96160 / CBS 514.97 / LARS 414 / MAFF 240422</strain>
    </source>
</reference>
<accession>A0A484FUB2</accession>
<evidence type="ECO:0000313" key="8">
    <source>
        <dbReference type="Proteomes" id="UP000014480"/>
    </source>
</evidence>
<dbReference type="GO" id="GO:0000981">
    <property type="term" value="F:DNA-binding transcription factor activity, RNA polymerase II-specific"/>
    <property type="evidence" value="ECO:0007669"/>
    <property type="project" value="InterPro"/>
</dbReference>
<dbReference type="AlphaFoldDB" id="A0A484FUB2"/>
<organism evidence="7 8">
    <name type="scientific">Colletotrichum orbiculare (strain 104-T / ATCC 96160 / CBS 514.97 / LARS 414 / MAFF 240422)</name>
    <name type="common">Cucumber anthracnose fungus</name>
    <name type="synonym">Colletotrichum lagenarium</name>
    <dbReference type="NCBI Taxonomy" id="1213857"/>
    <lineage>
        <taxon>Eukaryota</taxon>
        <taxon>Fungi</taxon>
        <taxon>Dikarya</taxon>
        <taxon>Ascomycota</taxon>
        <taxon>Pezizomycotina</taxon>
        <taxon>Sordariomycetes</taxon>
        <taxon>Hypocreomycetidae</taxon>
        <taxon>Glomerellales</taxon>
        <taxon>Glomerellaceae</taxon>
        <taxon>Colletotrichum</taxon>
        <taxon>Colletotrichum orbiculare species complex</taxon>
    </lineage>
</organism>
<evidence type="ECO:0000256" key="3">
    <source>
        <dbReference type="ARBA" id="ARBA00023163"/>
    </source>
</evidence>
<dbReference type="CDD" id="cd00067">
    <property type="entry name" value="GAL4"/>
    <property type="match status" value="1"/>
</dbReference>
<evidence type="ECO:0000259" key="6">
    <source>
        <dbReference type="PROSITE" id="PS50048"/>
    </source>
</evidence>
<dbReference type="PROSITE" id="PS50048">
    <property type="entry name" value="ZN2_CY6_FUNGAL_2"/>
    <property type="match status" value="1"/>
</dbReference>
<dbReference type="GO" id="GO:0008270">
    <property type="term" value="F:zinc ion binding"/>
    <property type="evidence" value="ECO:0007669"/>
    <property type="project" value="InterPro"/>
</dbReference>
<reference evidence="8" key="2">
    <citation type="journal article" date="2019" name="Mol. Plant Microbe Interact.">
        <title>Genome sequence resources for four phytopathogenic fungi from the Colletotrichum orbiculare species complex.</title>
        <authorList>
            <person name="Gan P."/>
            <person name="Tsushima A."/>
            <person name="Narusaka M."/>
            <person name="Narusaka Y."/>
            <person name="Takano Y."/>
            <person name="Kubo Y."/>
            <person name="Shirasu K."/>
        </authorList>
    </citation>
    <scope>GENOME REANNOTATION</scope>
    <source>
        <strain evidence="8">104-T / ATCC 96160 / CBS 514.97 / LARS 414 / MAFF 240422</strain>
    </source>
</reference>
<feature type="region of interest" description="Disordered" evidence="5">
    <location>
        <begin position="100"/>
        <end position="129"/>
    </location>
</feature>
<proteinExistence type="predicted"/>
<keyword evidence="2" id="KW-0805">Transcription regulation</keyword>
<evidence type="ECO:0000256" key="1">
    <source>
        <dbReference type="ARBA" id="ARBA00022723"/>
    </source>
</evidence>
<dbReference type="PANTHER" id="PTHR47840:SF1">
    <property type="entry name" value="ZN(II)2CYS6 TRANSCRIPTION FACTOR (EUROFUNG)"/>
    <property type="match status" value="1"/>
</dbReference>
<feature type="compositionally biased region" description="Polar residues" evidence="5">
    <location>
        <begin position="1"/>
        <end position="14"/>
    </location>
</feature>
<dbReference type="SMART" id="SM00906">
    <property type="entry name" value="Fungal_trans"/>
    <property type="match status" value="1"/>
</dbReference>
<dbReference type="CDD" id="cd12148">
    <property type="entry name" value="fungal_TF_MHR"/>
    <property type="match status" value="1"/>
</dbReference>
<feature type="domain" description="Zn(2)-C6 fungal-type" evidence="6">
    <location>
        <begin position="31"/>
        <end position="63"/>
    </location>
</feature>
<evidence type="ECO:0000313" key="7">
    <source>
        <dbReference type="EMBL" id="TDZ22029.1"/>
    </source>
</evidence>
<dbReference type="EMBL" id="AMCV02000011">
    <property type="protein sequence ID" value="TDZ22029.1"/>
    <property type="molecule type" value="Genomic_DNA"/>
</dbReference>
<feature type="region of interest" description="Disordered" evidence="5">
    <location>
        <begin position="1"/>
        <end position="29"/>
    </location>
</feature>
<dbReference type="OrthoDB" id="5392779at2759"/>
<dbReference type="GO" id="GO:0003677">
    <property type="term" value="F:DNA binding"/>
    <property type="evidence" value="ECO:0007669"/>
    <property type="project" value="InterPro"/>
</dbReference>
<sequence>MSQSQTLGHETPSTGDVPAPKRRKLRKGTQSCWECKRRKARCTFSASTPDVCEACKRRGSDCVGQEHTEEPPPLGSHKHIVDRLGQVEALVGQLLKAARRDGTVQNRRTSASTEILSSSSGAESPLQPNVTRFVSNSTLNQHENKTSLPNLSSPRITQDAFDGETMPGAHDAISQALLAAWPSQHDTDIILTIPVETCQIIRAVICTQGDSPFPSPSDILQPPPPGSHPVIIARRLVTLASFIQCMPTTDSRLEELTTDPETLMIRAAKKAHDLVTSNDELVASLEGIECIMLESLYENYSGNLRRAWLSTRRAVTIAQMLGLDRGVTPPSFAGASADAEEIWFRLVQFDRYVSLMLGLPQSCPEDLYADHGVLERYTGVERMIRLCCVASGRILQRNNPGICPQTLTEEVDRMLKDASSAMPAQWWTTPNLASCENEMERVGEIVRFNHHFMHYNILLQLHFPYLLQPKSEKEYDYNRMAAVTASREILSRFQVFRASQVAGHYCRGIDLVIFVAATALSLAHICCETRQGDTGFDGFPFLAHQRLSDRGVLEQTLSTMQKLAATNDAIATKVATLLKRLLAVEEEVAGGGKYSVTSVAGFRRDTGDFSHRTELIEQDAVLKIHLPHLPSIKIERTSMGGRISPVSPITQHRHAFGDVPPPETHQVDVSIDPWKTPATTSAADNNNGWITSGIEYGNPPTTSLHDISTEDWALESLDLTFLDSFIEGSVELDTNYA</sequence>
<gene>
    <name evidence="7" type="ORF">Cob_v004799</name>
</gene>
<evidence type="ECO:0000256" key="5">
    <source>
        <dbReference type="SAM" id="MobiDB-lite"/>
    </source>
</evidence>
<dbReference type="PANTHER" id="PTHR47840">
    <property type="entry name" value="ZN(II)2CYS6 TRANSCRIPTION FACTOR (EUROFUNG)-RELATED"/>
    <property type="match status" value="1"/>
</dbReference>
<keyword evidence="1" id="KW-0479">Metal-binding</keyword>
<feature type="compositionally biased region" description="Low complexity" evidence="5">
    <location>
        <begin position="109"/>
        <end position="124"/>
    </location>
</feature>
<name>A0A484FUB2_COLOR</name>
<dbReference type="Proteomes" id="UP000014480">
    <property type="component" value="Unassembled WGS sequence"/>
</dbReference>
<dbReference type="SUPFAM" id="SSF57701">
    <property type="entry name" value="Zn2/Cys6 DNA-binding domain"/>
    <property type="match status" value="1"/>
</dbReference>
<evidence type="ECO:0000256" key="2">
    <source>
        <dbReference type="ARBA" id="ARBA00023015"/>
    </source>
</evidence>
<dbReference type="PROSITE" id="PS00463">
    <property type="entry name" value="ZN2_CY6_FUNGAL_1"/>
    <property type="match status" value="1"/>
</dbReference>
<keyword evidence="3" id="KW-0804">Transcription</keyword>
<keyword evidence="8" id="KW-1185">Reference proteome</keyword>
<dbReference type="InterPro" id="IPR001138">
    <property type="entry name" value="Zn2Cys6_DnaBD"/>
</dbReference>
<dbReference type="InterPro" id="IPR036864">
    <property type="entry name" value="Zn2-C6_fun-type_DNA-bd_sf"/>
</dbReference>
<dbReference type="GO" id="GO:0006351">
    <property type="term" value="P:DNA-templated transcription"/>
    <property type="evidence" value="ECO:0007669"/>
    <property type="project" value="InterPro"/>
</dbReference>
<evidence type="ECO:0000256" key="4">
    <source>
        <dbReference type="ARBA" id="ARBA00023242"/>
    </source>
</evidence>
<protein>
    <submittedName>
        <fullName evidence="7">Dehydrocurvularin biosynthesis regulator</fullName>
    </submittedName>
</protein>
<dbReference type="InterPro" id="IPR007219">
    <property type="entry name" value="XnlR_reg_dom"/>
</dbReference>
<dbReference type="STRING" id="1213857.A0A484FUB2"/>
<dbReference type="SMART" id="SM00066">
    <property type="entry name" value="GAL4"/>
    <property type="match status" value="1"/>
</dbReference>
<keyword evidence="4" id="KW-0539">Nucleus</keyword>
<dbReference type="Gene3D" id="4.10.240.10">
    <property type="entry name" value="Zn(2)-C6 fungal-type DNA-binding domain"/>
    <property type="match status" value="1"/>
</dbReference>
<comment type="caution">
    <text evidence="7">The sequence shown here is derived from an EMBL/GenBank/DDBJ whole genome shotgun (WGS) entry which is preliminary data.</text>
</comment>